<dbReference type="EMBL" id="CADCTK010000372">
    <property type="protein sequence ID" value="CAA9244837.1"/>
    <property type="molecule type" value="Genomic_DNA"/>
</dbReference>
<dbReference type="PANTHER" id="PTHR36435:SF1">
    <property type="entry name" value="CAAX AMINO TERMINAL PROTEASE FAMILY PROTEIN"/>
    <property type="match status" value="1"/>
</dbReference>
<dbReference type="InterPro" id="IPR003675">
    <property type="entry name" value="Rce1/LyrA-like_dom"/>
</dbReference>
<organism evidence="3">
    <name type="scientific">uncultured Chloroflexia bacterium</name>
    <dbReference type="NCBI Taxonomy" id="1672391"/>
    <lineage>
        <taxon>Bacteria</taxon>
        <taxon>Bacillati</taxon>
        <taxon>Chloroflexota</taxon>
        <taxon>Chloroflexia</taxon>
        <taxon>environmental samples</taxon>
    </lineage>
</organism>
<sequence length="252" mass="26595">MATAGTLGVLETQRLWRWRDLLGITALSIMVFLGGVIALVGGIMATGGTVSPPEALLESLPFTLGSMAVSAVALIGAVFAGLRWRRLRGIDLGLGRTSWRWLLAAAGAAILVRLLAVPLTLLLQWLGLSTASSQLTFMAPEGFSWGAMLGTLVLGGIVVPFAEELFFRGVLYNWLRRWGIALATGVSALVFAAIHGELAVAAIVFWLGIATAIVYERSRSLWAAVVVHVVFNVLGIGVLYAALAAGIELPGM</sequence>
<dbReference type="AlphaFoldDB" id="A0A6J4I828"/>
<gene>
    <name evidence="3" type="ORF">AVDCRST_MAG26-1615</name>
</gene>
<evidence type="ECO:0000256" key="1">
    <source>
        <dbReference type="SAM" id="Phobius"/>
    </source>
</evidence>
<feature type="transmembrane region" description="Helical" evidence="1">
    <location>
        <begin position="198"/>
        <end position="215"/>
    </location>
</feature>
<dbReference type="GO" id="GO:0080120">
    <property type="term" value="P:CAAX-box protein maturation"/>
    <property type="evidence" value="ECO:0007669"/>
    <property type="project" value="UniProtKB-ARBA"/>
</dbReference>
<feature type="transmembrane region" description="Helical" evidence="1">
    <location>
        <begin position="222"/>
        <end position="247"/>
    </location>
</feature>
<dbReference type="PANTHER" id="PTHR36435">
    <property type="entry name" value="SLR1288 PROTEIN"/>
    <property type="match status" value="1"/>
</dbReference>
<dbReference type="Pfam" id="PF02517">
    <property type="entry name" value="Rce1-like"/>
    <property type="match status" value="1"/>
</dbReference>
<keyword evidence="1" id="KW-0472">Membrane</keyword>
<evidence type="ECO:0000313" key="3">
    <source>
        <dbReference type="EMBL" id="CAA9244837.1"/>
    </source>
</evidence>
<feature type="transmembrane region" description="Helical" evidence="1">
    <location>
        <begin position="64"/>
        <end position="82"/>
    </location>
</feature>
<feature type="transmembrane region" description="Helical" evidence="1">
    <location>
        <begin position="21"/>
        <end position="44"/>
    </location>
</feature>
<keyword evidence="1" id="KW-0812">Transmembrane</keyword>
<protein>
    <recommendedName>
        <fullName evidence="2">CAAX prenyl protease 2/Lysostaphin resistance protein A-like domain-containing protein</fullName>
    </recommendedName>
</protein>
<reference evidence="3" key="1">
    <citation type="submission" date="2020-02" db="EMBL/GenBank/DDBJ databases">
        <authorList>
            <person name="Meier V. D."/>
        </authorList>
    </citation>
    <scope>NUCLEOTIDE SEQUENCE</scope>
    <source>
        <strain evidence="3">AVDCRST_MAG26</strain>
    </source>
</reference>
<evidence type="ECO:0000259" key="2">
    <source>
        <dbReference type="Pfam" id="PF02517"/>
    </source>
</evidence>
<proteinExistence type="predicted"/>
<dbReference type="GO" id="GO:0004175">
    <property type="term" value="F:endopeptidase activity"/>
    <property type="evidence" value="ECO:0007669"/>
    <property type="project" value="UniProtKB-ARBA"/>
</dbReference>
<feature type="transmembrane region" description="Helical" evidence="1">
    <location>
        <begin position="102"/>
        <end position="123"/>
    </location>
</feature>
<feature type="transmembrane region" description="Helical" evidence="1">
    <location>
        <begin position="143"/>
        <end position="162"/>
    </location>
</feature>
<accession>A0A6J4I828</accession>
<name>A0A6J4I828_9CHLR</name>
<keyword evidence="1" id="KW-1133">Transmembrane helix</keyword>
<dbReference type="InterPro" id="IPR052710">
    <property type="entry name" value="CAAX_protease"/>
</dbReference>
<feature type="transmembrane region" description="Helical" evidence="1">
    <location>
        <begin position="174"/>
        <end position="192"/>
    </location>
</feature>
<feature type="domain" description="CAAX prenyl protease 2/Lysostaphin resistance protein A-like" evidence="2">
    <location>
        <begin position="149"/>
        <end position="234"/>
    </location>
</feature>